<reference evidence="1" key="2">
    <citation type="submission" date="2022-10" db="EMBL/GenBank/DDBJ databases">
        <authorList>
            <person name="Ngo T.-E."/>
        </authorList>
    </citation>
    <scope>NUCLEOTIDE SEQUENCE</scope>
    <source>
        <strain evidence="1">JHB</strain>
    </source>
</reference>
<evidence type="ECO:0000313" key="1">
    <source>
        <dbReference type="EMBL" id="WAN69982.1"/>
    </source>
</evidence>
<dbReference type="EMBL" id="CP017708">
    <property type="protein sequence ID" value="WAN69982.1"/>
    <property type="molecule type" value="Genomic_DNA"/>
</dbReference>
<accession>A0A9Q9SUP1</accession>
<sequence length="63" mass="6989">MSVYLCCQGMQRGIATPYSLLPTPYSLLPTPYSLLPTPSKSLTQLRTAILNSPDIPFTKMLEE</sequence>
<reference evidence="1" key="1">
    <citation type="journal article" date="2017" name="Proc. Natl. Acad. Sci. U.S.A.">
        <title>Comparative genomics uncovers the prolific and distinctive metabolic potential of the cyanobacterial genus Moorea.</title>
        <authorList>
            <person name="Leao T."/>
            <person name="Castelao G."/>
            <person name="Korobeynikov A."/>
            <person name="Monroe E.A."/>
            <person name="Podell S."/>
            <person name="Glukhov E."/>
            <person name="Allen E.E."/>
            <person name="Gerwick W.H."/>
            <person name="Gerwick L."/>
        </authorList>
    </citation>
    <scope>NUCLEOTIDE SEQUENCE</scope>
    <source>
        <strain evidence="1">JHB</strain>
    </source>
</reference>
<gene>
    <name evidence="1" type="ORF">BJP36_38580</name>
</gene>
<dbReference type="Proteomes" id="UP000176944">
    <property type="component" value="Chromosome"/>
</dbReference>
<dbReference type="AlphaFoldDB" id="A0A9Q9SUP1"/>
<name>A0A9Q9SUP1_MOOP1</name>
<proteinExistence type="predicted"/>
<organism evidence="1">
    <name type="scientific">Moorena producens (strain JHB)</name>
    <dbReference type="NCBI Taxonomy" id="1454205"/>
    <lineage>
        <taxon>Bacteria</taxon>
        <taxon>Bacillati</taxon>
        <taxon>Cyanobacteriota</taxon>
        <taxon>Cyanophyceae</taxon>
        <taxon>Coleofasciculales</taxon>
        <taxon>Coleofasciculaceae</taxon>
        <taxon>Moorena</taxon>
    </lineage>
</organism>
<protein>
    <submittedName>
        <fullName evidence="1">Uncharacterized protein</fullName>
    </submittedName>
</protein>